<dbReference type="InterPro" id="IPR002509">
    <property type="entry name" value="NODB_dom"/>
</dbReference>
<dbReference type="GeneID" id="85307320"/>
<evidence type="ECO:0000256" key="6">
    <source>
        <dbReference type="ARBA" id="ARBA00023285"/>
    </source>
</evidence>
<organism evidence="8 9">
    <name type="scientific">Phialemonium atrogriseum</name>
    <dbReference type="NCBI Taxonomy" id="1093897"/>
    <lineage>
        <taxon>Eukaryota</taxon>
        <taxon>Fungi</taxon>
        <taxon>Dikarya</taxon>
        <taxon>Ascomycota</taxon>
        <taxon>Pezizomycotina</taxon>
        <taxon>Sordariomycetes</taxon>
        <taxon>Sordariomycetidae</taxon>
        <taxon>Cephalothecales</taxon>
        <taxon>Cephalothecaceae</taxon>
        <taxon>Phialemonium</taxon>
    </lineage>
</organism>
<feature type="non-terminal residue" evidence="8">
    <location>
        <position position="1"/>
    </location>
</feature>
<keyword evidence="2" id="KW-0479">Metal-binding</keyword>
<dbReference type="RefSeq" id="XP_060285232.1">
    <property type="nucleotide sequence ID" value="XM_060424133.1"/>
</dbReference>
<feature type="non-terminal residue" evidence="8">
    <location>
        <position position="220"/>
    </location>
</feature>
<dbReference type="InterPro" id="IPR011330">
    <property type="entry name" value="Glyco_hydro/deAcase_b/a-brl"/>
</dbReference>
<keyword evidence="9" id="KW-1185">Reference proteome</keyword>
<reference evidence="8" key="1">
    <citation type="submission" date="2023-06" db="EMBL/GenBank/DDBJ databases">
        <title>Genome-scale phylogeny and comparative genomics of the fungal order Sordariales.</title>
        <authorList>
            <consortium name="Lawrence Berkeley National Laboratory"/>
            <person name="Hensen N."/>
            <person name="Bonometti L."/>
            <person name="Westerberg I."/>
            <person name="Brannstrom I.O."/>
            <person name="Guillou S."/>
            <person name="Cros-Aarteil S."/>
            <person name="Calhoun S."/>
            <person name="Haridas S."/>
            <person name="Kuo A."/>
            <person name="Mondo S."/>
            <person name="Pangilinan J."/>
            <person name="Riley R."/>
            <person name="Labutti K."/>
            <person name="Andreopoulos B."/>
            <person name="Lipzen A."/>
            <person name="Chen C."/>
            <person name="Yanf M."/>
            <person name="Daum C."/>
            <person name="Ng V."/>
            <person name="Clum A."/>
            <person name="Steindorff A."/>
            <person name="Ohm R."/>
            <person name="Martin F."/>
            <person name="Silar P."/>
            <person name="Natvig D."/>
            <person name="Lalanne C."/>
            <person name="Gautier V."/>
            <person name="Ament-Velasquez S.L."/>
            <person name="Kruys A."/>
            <person name="Hutchinson M.I."/>
            <person name="Powell A.J."/>
            <person name="Barry K."/>
            <person name="Miller A.N."/>
            <person name="Grigoriev I.V."/>
            <person name="Debuchy R."/>
            <person name="Gladieux P."/>
            <person name="Thoren M.H."/>
            <person name="Johannesson H."/>
        </authorList>
    </citation>
    <scope>NUCLEOTIDE SEQUENCE</scope>
    <source>
        <strain evidence="8">8032-3</strain>
    </source>
</reference>
<protein>
    <submittedName>
        <fullName evidence="8">Chitin deacetylase</fullName>
    </submittedName>
</protein>
<dbReference type="AlphaFoldDB" id="A0AAJ0FNH9"/>
<dbReference type="Pfam" id="PF01522">
    <property type="entry name" value="Polysacc_deac_1"/>
    <property type="match status" value="1"/>
</dbReference>
<evidence type="ECO:0000256" key="4">
    <source>
        <dbReference type="ARBA" id="ARBA00022801"/>
    </source>
</evidence>
<evidence type="ECO:0000259" key="7">
    <source>
        <dbReference type="PROSITE" id="PS51677"/>
    </source>
</evidence>
<keyword evidence="3" id="KW-0732">Signal</keyword>
<dbReference type="SUPFAM" id="SSF88713">
    <property type="entry name" value="Glycoside hydrolase/deacetylase"/>
    <property type="match status" value="1"/>
</dbReference>
<comment type="caution">
    <text evidence="8">The sequence shown here is derived from an EMBL/GenBank/DDBJ whole genome shotgun (WGS) entry which is preliminary data.</text>
</comment>
<dbReference type="PANTHER" id="PTHR46471">
    <property type="entry name" value="CHITIN DEACETYLASE"/>
    <property type="match status" value="1"/>
</dbReference>
<gene>
    <name evidence="8" type="ORF">QBC33DRAFT_423578</name>
</gene>
<accession>A0AAJ0FNH9</accession>
<evidence type="ECO:0000313" key="9">
    <source>
        <dbReference type="Proteomes" id="UP001244011"/>
    </source>
</evidence>
<comment type="cofactor">
    <cofactor evidence="1">
        <name>Co(2+)</name>
        <dbReference type="ChEBI" id="CHEBI:48828"/>
    </cofactor>
</comment>
<keyword evidence="6" id="KW-0170">Cobalt</keyword>
<dbReference type="GO" id="GO:0046872">
    <property type="term" value="F:metal ion binding"/>
    <property type="evidence" value="ECO:0007669"/>
    <property type="project" value="UniProtKB-KW"/>
</dbReference>
<sequence length="220" mass="24719">GNIINHCNVPGTVALTFDDGPSPHTSHVLDILDRHGAKATFFVNGDNFSRGHIDDHSTPWPETLQRMHQSGHQIGSHTWSHVDLTAVSSWTRQQEISDLEQAFVNLFGWYPVYVRPPYGSCEHECQGDLAWMGYHVVTWDIDTKDYANDSPEAIYIAKETFSNALSMDPSSNSYIALSHDVHVQTAYTLTEYMLDTLGSRGYRAVTVGECLGDPAENWYR</sequence>
<dbReference type="CDD" id="cd10951">
    <property type="entry name" value="CE4_ClCDA_like"/>
    <property type="match status" value="1"/>
</dbReference>
<evidence type="ECO:0000256" key="2">
    <source>
        <dbReference type="ARBA" id="ARBA00022723"/>
    </source>
</evidence>
<evidence type="ECO:0000256" key="1">
    <source>
        <dbReference type="ARBA" id="ARBA00001941"/>
    </source>
</evidence>
<dbReference type="PROSITE" id="PS51677">
    <property type="entry name" value="NODB"/>
    <property type="match status" value="1"/>
</dbReference>
<evidence type="ECO:0000256" key="5">
    <source>
        <dbReference type="ARBA" id="ARBA00023277"/>
    </source>
</evidence>
<feature type="domain" description="NodB homology" evidence="7">
    <location>
        <begin position="11"/>
        <end position="205"/>
    </location>
</feature>
<evidence type="ECO:0000313" key="8">
    <source>
        <dbReference type="EMBL" id="KAK1769019.1"/>
    </source>
</evidence>
<evidence type="ECO:0000256" key="3">
    <source>
        <dbReference type="ARBA" id="ARBA00022729"/>
    </source>
</evidence>
<keyword evidence="5" id="KW-0119">Carbohydrate metabolism</keyword>
<dbReference type="EMBL" id="MU839003">
    <property type="protein sequence ID" value="KAK1769019.1"/>
    <property type="molecule type" value="Genomic_DNA"/>
</dbReference>
<dbReference type="GO" id="GO:0016810">
    <property type="term" value="F:hydrolase activity, acting on carbon-nitrogen (but not peptide) bonds"/>
    <property type="evidence" value="ECO:0007669"/>
    <property type="project" value="InterPro"/>
</dbReference>
<name>A0AAJ0FNH9_9PEZI</name>
<dbReference type="Proteomes" id="UP001244011">
    <property type="component" value="Unassembled WGS sequence"/>
</dbReference>
<proteinExistence type="predicted"/>
<dbReference type="Gene3D" id="3.20.20.370">
    <property type="entry name" value="Glycoside hydrolase/deacetylase"/>
    <property type="match status" value="1"/>
</dbReference>
<dbReference type="GO" id="GO:0005975">
    <property type="term" value="P:carbohydrate metabolic process"/>
    <property type="evidence" value="ECO:0007669"/>
    <property type="project" value="InterPro"/>
</dbReference>
<keyword evidence="4" id="KW-0378">Hydrolase</keyword>
<dbReference type="PANTHER" id="PTHR46471:SF2">
    <property type="entry name" value="CHITIN DEACETYLASE-RELATED"/>
    <property type="match status" value="1"/>
</dbReference>